<dbReference type="PANTHER" id="PTHR46773:SF5">
    <property type="entry name" value="OS04G0487100 PROTEIN"/>
    <property type="match status" value="1"/>
</dbReference>
<protein>
    <submittedName>
        <fullName evidence="1">Kelch repeat-containing protein</fullName>
    </submittedName>
</protein>
<dbReference type="PANTHER" id="PTHR46773">
    <property type="match status" value="1"/>
</dbReference>
<dbReference type="AlphaFoldDB" id="A0A438E4V0"/>
<dbReference type="InterPro" id="IPR053256">
    <property type="entry name" value="Kelch_repeat-containing"/>
</dbReference>
<proteinExistence type="predicted"/>
<gene>
    <name evidence="1" type="primary">VvCHDh000639_0</name>
    <name evidence="1" type="ORF">CK203_079934</name>
</gene>
<reference evidence="1 2" key="1">
    <citation type="journal article" date="2018" name="PLoS Genet.">
        <title>Population sequencing reveals clonal diversity and ancestral inbreeding in the grapevine cultivar Chardonnay.</title>
        <authorList>
            <person name="Roach M.J."/>
            <person name="Johnson D.L."/>
            <person name="Bohlmann J."/>
            <person name="van Vuuren H.J."/>
            <person name="Jones S.J."/>
            <person name="Pretorius I.S."/>
            <person name="Schmidt S.A."/>
            <person name="Borneman A.R."/>
        </authorList>
    </citation>
    <scope>NUCLEOTIDE SEQUENCE [LARGE SCALE GENOMIC DNA]</scope>
    <source>
        <strain evidence="2">cv. Chardonnay</strain>
        <tissue evidence="1">Leaf</tissue>
    </source>
</reference>
<organism evidence="1 2">
    <name type="scientific">Vitis vinifera</name>
    <name type="common">Grape</name>
    <dbReference type="NCBI Taxonomy" id="29760"/>
    <lineage>
        <taxon>Eukaryota</taxon>
        <taxon>Viridiplantae</taxon>
        <taxon>Streptophyta</taxon>
        <taxon>Embryophyta</taxon>
        <taxon>Tracheophyta</taxon>
        <taxon>Spermatophyta</taxon>
        <taxon>Magnoliopsida</taxon>
        <taxon>eudicotyledons</taxon>
        <taxon>Gunneridae</taxon>
        <taxon>Pentapetalae</taxon>
        <taxon>rosids</taxon>
        <taxon>Vitales</taxon>
        <taxon>Vitaceae</taxon>
        <taxon>Viteae</taxon>
        <taxon>Vitis</taxon>
    </lineage>
</organism>
<dbReference type="EMBL" id="QGNW01001393">
    <property type="protein sequence ID" value="RVW42756.1"/>
    <property type="molecule type" value="Genomic_DNA"/>
</dbReference>
<accession>A0A438E4V0</accession>
<dbReference type="InterPro" id="IPR015915">
    <property type="entry name" value="Kelch-typ_b-propeller"/>
</dbReference>
<dbReference type="Proteomes" id="UP000288805">
    <property type="component" value="Unassembled WGS sequence"/>
</dbReference>
<evidence type="ECO:0000313" key="2">
    <source>
        <dbReference type="Proteomes" id="UP000288805"/>
    </source>
</evidence>
<sequence>MQNCLNYVDLQNAQYLQGSDVKDKKKADVPERVLSATFADLPAPELEWEKMAPAPVPRLDGAAIQIKNLLYVFAGYGTIDFVHSHVDVYNFTDNTWGGRGPTARTFVLDTKTKQWSDMPPLPVPREISGVVTTLQNAIVLIYYKDSLGFPLCMSFKDVASGCPFVGAFGKAVKGHSSKELVVRDEEMNPPCDLGFECAVEGEEIVRLPSNIVKFSSGLGMAVAGFKKEINSLLKKLESRKGRGVKGFGGKKKFVPSSRFEREI</sequence>
<comment type="caution">
    <text evidence="1">The sequence shown here is derived from an EMBL/GenBank/DDBJ whole genome shotgun (WGS) entry which is preliminary data.</text>
</comment>
<dbReference type="SUPFAM" id="SSF117281">
    <property type="entry name" value="Kelch motif"/>
    <property type="match status" value="1"/>
</dbReference>
<evidence type="ECO:0000313" key="1">
    <source>
        <dbReference type="EMBL" id="RVW42756.1"/>
    </source>
</evidence>
<dbReference type="Gene3D" id="2.120.10.80">
    <property type="entry name" value="Kelch-type beta propeller"/>
    <property type="match status" value="1"/>
</dbReference>
<name>A0A438E4V0_VITVI</name>